<feature type="chain" id="PRO_5035255203" description="Lipoprotein" evidence="1">
    <location>
        <begin position="23"/>
        <end position="132"/>
    </location>
</feature>
<dbReference type="AlphaFoldDB" id="A0A8J4HAS5"/>
<accession>A0A8J4HAS5</accession>
<name>A0A8J4HAS5_9PROT</name>
<reference evidence="2" key="1">
    <citation type="journal article" date="2020" name="mSystems">
        <title>Genome- and Community-Level Interaction Insights into Carbon Utilization and Element Cycling Functions of Hydrothermarchaeota in Hydrothermal Sediment.</title>
        <authorList>
            <person name="Zhou Z."/>
            <person name="Liu Y."/>
            <person name="Xu W."/>
            <person name="Pan J."/>
            <person name="Luo Z.H."/>
            <person name="Li M."/>
        </authorList>
    </citation>
    <scope>NUCLEOTIDE SEQUENCE</scope>
    <source>
        <strain evidence="2">SpSt-997</strain>
    </source>
</reference>
<evidence type="ECO:0000256" key="1">
    <source>
        <dbReference type="SAM" id="SignalP"/>
    </source>
</evidence>
<comment type="caution">
    <text evidence="2">The sequence shown here is derived from an EMBL/GenBank/DDBJ whole genome shotgun (WGS) entry which is preliminary data.</text>
</comment>
<feature type="signal peptide" evidence="1">
    <location>
        <begin position="1"/>
        <end position="22"/>
    </location>
</feature>
<keyword evidence="1" id="KW-0732">Signal</keyword>
<evidence type="ECO:0000313" key="2">
    <source>
        <dbReference type="EMBL" id="HGC43037.1"/>
    </source>
</evidence>
<dbReference type="EMBL" id="DTQM01000146">
    <property type="protein sequence ID" value="HGC43037.1"/>
    <property type="molecule type" value="Genomic_DNA"/>
</dbReference>
<protein>
    <recommendedName>
        <fullName evidence="3">Lipoprotein</fullName>
    </recommendedName>
</protein>
<dbReference type="PROSITE" id="PS51257">
    <property type="entry name" value="PROKAR_LIPOPROTEIN"/>
    <property type="match status" value="1"/>
</dbReference>
<sequence length="132" mass="14139">MPRYAFLSLLLAGLGGCAIPFGGQPSPPAPHQPTLVSLFDGSYQGKVRKIGANAPECPGNGYGIAEIGDAVLTLPYQPDLIFSVPVATDGVLRQTVGDTRIEGRVVQNRLDLLVTSGRCQTRYRLGYVWNHS</sequence>
<gene>
    <name evidence="2" type="ORF">ENY07_07430</name>
</gene>
<proteinExistence type="predicted"/>
<organism evidence="2">
    <name type="scientific">Acidicaldus sp</name>
    <dbReference type="NCBI Taxonomy" id="1872105"/>
    <lineage>
        <taxon>Bacteria</taxon>
        <taxon>Pseudomonadati</taxon>
        <taxon>Pseudomonadota</taxon>
        <taxon>Alphaproteobacteria</taxon>
        <taxon>Acetobacterales</taxon>
        <taxon>Acetobacteraceae</taxon>
        <taxon>Acidicaldus</taxon>
    </lineage>
</organism>
<evidence type="ECO:0008006" key="3">
    <source>
        <dbReference type="Google" id="ProtNLM"/>
    </source>
</evidence>